<feature type="domain" description="CYTH" evidence="2">
    <location>
        <begin position="2"/>
        <end position="148"/>
    </location>
</feature>
<dbReference type="PATRIC" id="fig|1486262.3.peg.387"/>
<dbReference type="PANTHER" id="PTHR40114:SF1">
    <property type="entry name" value="SLR0698 PROTEIN"/>
    <property type="match status" value="1"/>
</dbReference>
<dbReference type="Proteomes" id="UP000032611">
    <property type="component" value="Chromosome"/>
</dbReference>
<evidence type="ECO:0000313" key="3">
    <source>
        <dbReference type="EMBL" id="AJY44711.1"/>
    </source>
</evidence>
<name>A0A0D5LKM5_MAREN</name>
<dbReference type="InterPro" id="IPR012042">
    <property type="entry name" value="NeuTTM/CthTTM-like"/>
</dbReference>
<evidence type="ECO:0000259" key="2">
    <source>
        <dbReference type="PROSITE" id="PS51707"/>
    </source>
</evidence>
<protein>
    <submittedName>
        <fullName evidence="3">Adenylate cyclase</fullName>
    </submittedName>
</protein>
<evidence type="ECO:0000313" key="4">
    <source>
        <dbReference type="Proteomes" id="UP000032611"/>
    </source>
</evidence>
<dbReference type="PROSITE" id="PS51707">
    <property type="entry name" value="CYTH"/>
    <property type="match status" value="1"/>
</dbReference>
<keyword evidence="4" id="KW-1185">Reference proteome</keyword>
<sequence>MAKEIERKFLVDGDEWKDEAERGVRFTQAYLFGGPARSARVRILNDRSARLTMKFGAGLSRDEYEYDIPVEDARELVGHAEGVVIDKTRYRVPHRGFVYEVDVFHGAHAGLILAEVELPDEHAEPSLPAWLGREVTGDRRYINQSLAETGGLPEETR</sequence>
<dbReference type="CDD" id="cd07891">
    <property type="entry name" value="CYTH-like_CthTTM-like_1"/>
    <property type="match status" value="1"/>
</dbReference>
<dbReference type="SMART" id="SM01118">
    <property type="entry name" value="CYTH"/>
    <property type="match status" value="1"/>
</dbReference>
<evidence type="ECO:0000256" key="1">
    <source>
        <dbReference type="PIRSR" id="PIRSR016487-1"/>
    </source>
</evidence>
<dbReference type="InterPro" id="IPR023577">
    <property type="entry name" value="CYTH_domain"/>
</dbReference>
<dbReference type="HOGENOM" id="CLU_109545_1_1_5"/>
<reference evidence="3 4" key="1">
    <citation type="journal article" date="2015" name="Genome Announc.">
        <title>Complete genome sequence of Martelella endophytica YC6887, which has antifungal activity associated with a halophyte.</title>
        <authorList>
            <person name="Khan A."/>
            <person name="Khan H."/>
            <person name="Chung E.J."/>
            <person name="Hossain M.T."/>
            <person name="Chung Y.R."/>
        </authorList>
    </citation>
    <scope>NUCLEOTIDE SEQUENCE [LARGE SCALE GENOMIC DNA]</scope>
    <source>
        <strain evidence="3">YC6887</strain>
    </source>
</reference>
<dbReference type="SUPFAM" id="SSF55154">
    <property type="entry name" value="CYTH-like phosphatases"/>
    <property type="match status" value="1"/>
</dbReference>
<dbReference type="Gene3D" id="2.40.320.10">
    <property type="entry name" value="Hypothetical Protein Pfu-838710-001"/>
    <property type="match status" value="1"/>
</dbReference>
<dbReference type="Pfam" id="PF01928">
    <property type="entry name" value="CYTH"/>
    <property type="match status" value="1"/>
</dbReference>
<feature type="active site" description="Proton acceptor" evidence="1">
    <location>
        <position position="30"/>
    </location>
</feature>
<accession>A0A0D5LKM5</accession>
<dbReference type="KEGG" id="mey:TM49_01880"/>
<dbReference type="PANTHER" id="PTHR40114">
    <property type="entry name" value="SLR0698 PROTEIN"/>
    <property type="match status" value="1"/>
</dbReference>
<dbReference type="STRING" id="1486262.TM49_01880"/>
<proteinExistence type="predicted"/>
<dbReference type="RefSeq" id="WP_045679292.1">
    <property type="nucleotide sequence ID" value="NZ_CP010803.1"/>
</dbReference>
<dbReference type="EMBL" id="CP010803">
    <property type="protein sequence ID" value="AJY44711.1"/>
    <property type="molecule type" value="Genomic_DNA"/>
</dbReference>
<organism evidence="3 4">
    <name type="scientific">Martelella endophytica</name>
    <dbReference type="NCBI Taxonomy" id="1486262"/>
    <lineage>
        <taxon>Bacteria</taxon>
        <taxon>Pseudomonadati</taxon>
        <taxon>Pseudomonadota</taxon>
        <taxon>Alphaproteobacteria</taxon>
        <taxon>Hyphomicrobiales</taxon>
        <taxon>Aurantimonadaceae</taxon>
        <taxon>Martelella</taxon>
    </lineage>
</organism>
<dbReference type="PIRSF" id="PIRSF016487">
    <property type="entry name" value="CYTH_UCP016487"/>
    <property type="match status" value="1"/>
</dbReference>
<dbReference type="AlphaFoldDB" id="A0A0D5LKM5"/>
<gene>
    <name evidence="3" type="ORF">TM49_01880</name>
</gene>
<dbReference type="OrthoDB" id="9805588at2"/>
<dbReference type="InterPro" id="IPR033469">
    <property type="entry name" value="CYTH-like_dom_sf"/>
</dbReference>